<sequence>MLPKKFRLPSDSIQLRNPINMQHGVFLIKKTPNAFGHRRVGVLISKKVSTSSPRRHRIKRIILEGVRLYWNLLKEEDVLFIVSSSILRFSREKIMEIVKKAD</sequence>
<evidence type="ECO:0000256" key="4">
    <source>
        <dbReference type="ARBA" id="ARBA00022801"/>
    </source>
</evidence>
<organism evidence="7 8">
    <name type="scientific">Candidatus Harrisonbacteria bacterium RIFCSPLOWO2_01_FULL_40_28</name>
    <dbReference type="NCBI Taxonomy" id="1798406"/>
    <lineage>
        <taxon>Bacteria</taxon>
        <taxon>Candidatus Harrisoniibacteriota</taxon>
    </lineage>
</organism>
<dbReference type="Gene3D" id="3.30.230.10">
    <property type="match status" value="1"/>
</dbReference>
<protein>
    <recommendedName>
        <fullName evidence="6">Ribonuclease P protein component</fullName>
        <ecNumber evidence="6">3.1.26.5</ecNumber>
    </recommendedName>
</protein>
<dbReference type="GO" id="GO:0008033">
    <property type="term" value="P:tRNA processing"/>
    <property type="evidence" value="ECO:0007669"/>
    <property type="project" value="UniProtKB-KW"/>
</dbReference>
<evidence type="ECO:0000313" key="7">
    <source>
        <dbReference type="EMBL" id="OGY66122.1"/>
    </source>
</evidence>
<keyword evidence="3" id="KW-0255">Endonuclease</keyword>
<keyword evidence="4" id="KW-0378">Hydrolase</keyword>
<evidence type="ECO:0000256" key="3">
    <source>
        <dbReference type="ARBA" id="ARBA00022759"/>
    </source>
</evidence>
<evidence type="ECO:0000256" key="1">
    <source>
        <dbReference type="ARBA" id="ARBA00022694"/>
    </source>
</evidence>
<dbReference type="InterPro" id="IPR020568">
    <property type="entry name" value="Ribosomal_Su5_D2-typ_SF"/>
</dbReference>
<evidence type="ECO:0000313" key="8">
    <source>
        <dbReference type="Proteomes" id="UP000178517"/>
    </source>
</evidence>
<comment type="caution">
    <text evidence="7">The sequence shown here is derived from an EMBL/GenBank/DDBJ whole genome shotgun (WGS) entry which is preliminary data.</text>
</comment>
<dbReference type="NCBIfam" id="TIGR00188">
    <property type="entry name" value="rnpA"/>
    <property type="match status" value="1"/>
</dbReference>
<proteinExistence type="predicted"/>
<dbReference type="SUPFAM" id="SSF54211">
    <property type="entry name" value="Ribosomal protein S5 domain 2-like"/>
    <property type="match status" value="1"/>
</dbReference>
<keyword evidence="5" id="KW-0694">RNA-binding</keyword>
<evidence type="ECO:0000256" key="2">
    <source>
        <dbReference type="ARBA" id="ARBA00022722"/>
    </source>
</evidence>
<dbReference type="EMBL" id="MHJI01000010">
    <property type="protein sequence ID" value="OGY66122.1"/>
    <property type="molecule type" value="Genomic_DNA"/>
</dbReference>
<dbReference type="InterPro" id="IPR000100">
    <property type="entry name" value="RNase_P"/>
</dbReference>
<keyword evidence="1" id="KW-0819">tRNA processing</keyword>
<dbReference type="GO" id="GO:0004526">
    <property type="term" value="F:ribonuclease P activity"/>
    <property type="evidence" value="ECO:0007669"/>
    <property type="project" value="UniProtKB-UniRule"/>
</dbReference>
<evidence type="ECO:0000256" key="6">
    <source>
        <dbReference type="NCBIfam" id="TIGR00188"/>
    </source>
</evidence>
<dbReference type="Pfam" id="PF00825">
    <property type="entry name" value="Ribonuclease_P"/>
    <property type="match status" value="1"/>
</dbReference>
<gene>
    <name evidence="7" type="ORF">A3A04_01020</name>
</gene>
<dbReference type="STRING" id="1798406.A3A04_01020"/>
<reference evidence="7 8" key="1">
    <citation type="journal article" date="2016" name="Nat. Commun.">
        <title>Thousands of microbial genomes shed light on interconnected biogeochemical processes in an aquifer system.</title>
        <authorList>
            <person name="Anantharaman K."/>
            <person name="Brown C.T."/>
            <person name="Hug L.A."/>
            <person name="Sharon I."/>
            <person name="Castelle C.J."/>
            <person name="Probst A.J."/>
            <person name="Thomas B.C."/>
            <person name="Singh A."/>
            <person name="Wilkins M.J."/>
            <person name="Karaoz U."/>
            <person name="Brodie E.L."/>
            <person name="Williams K.H."/>
            <person name="Hubbard S.S."/>
            <person name="Banfield J.F."/>
        </authorList>
    </citation>
    <scope>NUCLEOTIDE SEQUENCE [LARGE SCALE GENOMIC DNA]</scope>
</reference>
<keyword evidence="2" id="KW-0540">Nuclease</keyword>
<name>A0A1G1ZNF2_9BACT</name>
<evidence type="ECO:0000256" key="5">
    <source>
        <dbReference type="ARBA" id="ARBA00022884"/>
    </source>
</evidence>
<dbReference type="Proteomes" id="UP000178517">
    <property type="component" value="Unassembled WGS sequence"/>
</dbReference>
<dbReference type="AlphaFoldDB" id="A0A1G1ZNF2"/>
<dbReference type="EC" id="3.1.26.5" evidence="6"/>
<dbReference type="GO" id="GO:0000049">
    <property type="term" value="F:tRNA binding"/>
    <property type="evidence" value="ECO:0007669"/>
    <property type="project" value="InterPro"/>
</dbReference>
<accession>A0A1G1ZNF2</accession>
<dbReference type="InterPro" id="IPR014721">
    <property type="entry name" value="Ribsml_uS5_D2-typ_fold_subgr"/>
</dbReference>